<feature type="region of interest" description="Disordered" evidence="1">
    <location>
        <begin position="1"/>
        <end position="29"/>
    </location>
</feature>
<comment type="caution">
    <text evidence="2">The sequence shown here is derived from an EMBL/GenBank/DDBJ whole genome shotgun (WGS) entry which is preliminary data.</text>
</comment>
<protein>
    <submittedName>
        <fullName evidence="2">Uncharacterized protein</fullName>
    </submittedName>
</protein>
<evidence type="ECO:0000313" key="2">
    <source>
        <dbReference type="EMBL" id="PHJ87195.1"/>
    </source>
</evidence>
<keyword evidence="3" id="KW-1185">Reference proteome</keyword>
<sequence>MASPTLKRAPLTGTTTNTNTETKTFDTGQWNGNSGNITIQIAITRASGAAAGTATPQISLDGVKWAAVPGQTAATLTDVADQSFAWSLVDRKAIYYRVQLSSTGTGVLNSYVMFLEDEDKA</sequence>
<dbReference type="RefSeq" id="WP_099072421.1">
    <property type="nucleotide sequence ID" value="NZ_LAHC01000163.1"/>
</dbReference>
<gene>
    <name evidence="2" type="ORF">VF04_35040</name>
</gene>
<proteinExistence type="predicted"/>
<name>A0ABX4KDX1_NOSLI</name>
<organism evidence="2 3">
    <name type="scientific">Nostoc linckia z7</name>
    <dbReference type="NCBI Taxonomy" id="1628745"/>
    <lineage>
        <taxon>Bacteria</taxon>
        <taxon>Bacillati</taxon>
        <taxon>Cyanobacteriota</taxon>
        <taxon>Cyanophyceae</taxon>
        <taxon>Nostocales</taxon>
        <taxon>Nostocaceae</taxon>
        <taxon>Nostoc</taxon>
    </lineage>
</organism>
<evidence type="ECO:0000313" key="3">
    <source>
        <dbReference type="Proteomes" id="UP000222523"/>
    </source>
</evidence>
<evidence type="ECO:0000256" key="1">
    <source>
        <dbReference type="SAM" id="MobiDB-lite"/>
    </source>
</evidence>
<accession>A0ABX4KDX1</accession>
<dbReference type="Proteomes" id="UP000222523">
    <property type="component" value="Unassembled WGS sequence"/>
</dbReference>
<feature type="compositionally biased region" description="Low complexity" evidence="1">
    <location>
        <begin position="12"/>
        <end position="27"/>
    </location>
</feature>
<dbReference type="EMBL" id="LAHC01000163">
    <property type="protein sequence ID" value="PHJ87195.1"/>
    <property type="molecule type" value="Genomic_DNA"/>
</dbReference>
<reference evidence="2 3" key="1">
    <citation type="submission" date="2015-02" db="EMBL/GenBank/DDBJ databases">
        <title>Nostoc linckia genome annotation.</title>
        <authorList>
            <person name="Zhou Z."/>
        </authorList>
    </citation>
    <scope>NUCLEOTIDE SEQUENCE [LARGE SCALE GENOMIC DNA]</scope>
    <source>
        <strain evidence="3">z7</strain>
    </source>
</reference>